<comment type="caution">
    <text evidence="1">The sequence shown here is derived from an EMBL/GenBank/DDBJ whole genome shotgun (WGS) entry which is preliminary data.</text>
</comment>
<dbReference type="RefSeq" id="WP_213409617.1">
    <property type="nucleotide sequence ID" value="NZ_CP074441.1"/>
</dbReference>
<organism evidence="1 2">
    <name type="scientific">Weissella ceti</name>
    <dbReference type="NCBI Taxonomy" id="759620"/>
    <lineage>
        <taxon>Bacteria</taxon>
        <taxon>Bacillati</taxon>
        <taxon>Bacillota</taxon>
        <taxon>Bacilli</taxon>
        <taxon>Lactobacillales</taxon>
        <taxon>Lactobacillaceae</taxon>
        <taxon>Weissella</taxon>
    </lineage>
</organism>
<evidence type="ECO:0000313" key="1">
    <source>
        <dbReference type="EMBL" id="MCW0953195.1"/>
    </source>
</evidence>
<name>A0ABT3E460_9LACO</name>
<accession>A0ABT3E460</accession>
<dbReference type="Proteomes" id="UP001526225">
    <property type="component" value="Unassembled WGS sequence"/>
</dbReference>
<proteinExistence type="predicted"/>
<dbReference type="EMBL" id="JAOZFE010000003">
    <property type="protein sequence ID" value="MCW0953195.1"/>
    <property type="molecule type" value="Genomic_DNA"/>
</dbReference>
<gene>
    <name evidence="1" type="ORF">OIT44_03790</name>
</gene>
<dbReference type="SUPFAM" id="SSF56563">
    <property type="entry name" value="Major capsid protein gp5"/>
    <property type="match status" value="1"/>
</dbReference>
<reference evidence="1 2" key="1">
    <citation type="submission" date="2022-10" db="EMBL/GenBank/DDBJ databases">
        <title>Weissella fermenti sp. nov., isolated from fermented cabbage.</title>
        <authorList>
            <person name="Lee J.K."/>
            <person name="Baek J.H."/>
            <person name="Choi D.G."/>
            <person name="Kim J.M."/>
            <person name="Jeon C.O."/>
        </authorList>
    </citation>
    <scope>NUCLEOTIDE SEQUENCE [LARGE SCALE GENOMIC DNA]</scope>
    <source>
        <strain evidence="1 2">KACC 18534</strain>
    </source>
</reference>
<protein>
    <submittedName>
        <fullName evidence="1">Major capsid protein</fullName>
    </submittedName>
</protein>
<evidence type="ECO:0000313" key="2">
    <source>
        <dbReference type="Proteomes" id="UP001526225"/>
    </source>
</evidence>
<dbReference type="InterPro" id="IPR045404">
    <property type="entry name" value="Gp13-like"/>
</dbReference>
<keyword evidence="2" id="KW-1185">Reference proteome</keyword>
<dbReference type="Pfam" id="PF20036">
    <property type="entry name" value="Gp13-like"/>
    <property type="match status" value="1"/>
</dbReference>
<sequence>MANEHTKVIDTITPKIFEQYMQQILPNKSALVQSGVVMADERVARNIATGGTVVTMPFWNDIGGDDEVLGDGDTALSTGKITAGQEFATVMYRGRAWAVNEMAAIMSGDDPVAALMNRIADYWVRREQRVLLSTLNGLFGEGGTLASTHLHTATGNISPEVVLDAKQLLGDASERLTMIVMHSATYTELQKQNVIEFIVGSDSKTQIPTYLGYTVLVDDDITPSEDGTYTSYLLATASFGRNTSAPANMTTFETARDASRGTDSIYTRRAFVMHPRGISWTNAEVSDMTPTNQDLENVKNWNRVYDPKYIGMVAIKHKVGEAPKVAPKKAAAK</sequence>